<evidence type="ECO:0000256" key="1">
    <source>
        <dbReference type="SAM" id="Phobius"/>
    </source>
</evidence>
<reference evidence="2 3" key="1">
    <citation type="journal article" date="2019" name="Int. J. Syst. Evol. Microbiol.">
        <title>The Global Catalogue of Microorganisms (GCM) 10K type strain sequencing project: providing services to taxonomists for standard genome sequencing and annotation.</title>
        <authorList>
            <consortium name="The Broad Institute Genomics Platform"/>
            <consortium name="The Broad Institute Genome Sequencing Center for Infectious Disease"/>
            <person name="Wu L."/>
            <person name="Ma J."/>
        </authorList>
    </citation>
    <scope>NUCLEOTIDE SEQUENCE [LARGE SCALE GENOMIC DNA]</scope>
    <source>
        <strain evidence="2 3">JCM 9383</strain>
    </source>
</reference>
<organism evidence="2 3">
    <name type="scientific">Saccharopolyspora taberi</name>
    <dbReference type="NCBI Taxonomy" id="60895"/>
    <lineage>
        <taxon>Bacteria</taxon>
        <taxon>Bacillati</taxon>
        <taxon>Actinomycetota</taxon>
        <taxon>Actinomycetes</taxon>
        <taxon>Pseudonocardiales</taxon>
        <taxon>Pseudonocardiaceae</taxon>
        <taxon>Saccharopolyspora</taxon>
    </lineage>
</organism>
<evidence type="ECO:0000313" key="3">
    <source>
        <dbReference type="Proteomes" id="UP001500979"/>
    </source>
</evidence>
<name>A0ABN3V5W6_9PSEU</name>
<comment type="caution">
    <text evidence="2">The sequence shown here is derived from an EMBL/GenBank/DDBJ whole genome shotgun (WGS) entry which is preliminary data.</text>
</comment>
<protein>
    <submittedName>
        <fullName evidence="2">Uncharacterized protein</fullName>
    </submittedName>
</protein>
<dbReference type="EMBL" id="BAAAUX010000005">
    <property type="protein sequence ID" value="GAA2779651.1"/>
    <property type="molecule type" value="Genomic_DNA"/>
</dbReference>
<proteinExistence type="predicted"/>
<keyword evidence="1" id="KW-0472">Membrane</keyword>
<sequence>MLKVDVVVGVGLLVVGGFVVEVGGSSVVVGVWVGTSVGDGTVGVGSGVRVGVPVSEEVVSSLLLVEVFDVVELVDGGGGGSIGGGVVHVGVGTREVGVRLESGVASRFSWLP</sequence>
<dbReference type="Proteomes" id="UP001500979">
    <property type="component" value="Unassembled WGS sequence"/>
</dbReference>
<evidence type="ECO:0000313" key="2">
    <source>
        <dbReference type="EMBL" id="GAA2779651.1"/>
    </source>
</evidence>
<dbReference type="RefSeq" id="WP_344678366.1">
    <property type="nucleotide sequence ID" value="NZ_BAAAUX010000005.1"/>
</dbReference>
<accession>A0ABN3V5W6</accession>
<keyword evidence="1" id="KW-1133">Transmembrane helix</keyword>
<feature type="transmembrane region" description="Helical" evidence="1">
    <location>
        <begin position="6"/>
        <end position="33"/>
    </location>
</feature>
<keyword evidence="1" id="KW-0812">Transmembrane</keyword>
<keyword evidence="3" id="KW-1185">Reference proteome</keyword>
<gene>
    <name evidence="2" type="ORF">GCM10010470_11720</name>
</gene>